<accession>A0AA40FZF2</accession>
<feature type="transmembrane region" description="Helical" evidence="1">
    <location>
        <begin position="31"/>
        <end position="50"/>
    </location>
</feature>
<gene>
    <name evidence="2" type="ORF">K0M31_003650</name>
</gene>
<comment type="caution">
    <text evidence="2">The sequence shown here is derived from an EMBL/GenBank/DDBJ whole genome shotgun (WGS) entry which is preliminary data.</text>
</comment>
<keyword evidence="1" id="KW-0472">Membrane</keyword>
<evidence type="ECO:0000313" key="3">
    <source>
        <dbReference type="Proteomes" id="UP001177670"/>
    </source>
</evidence>
<organism evidence="2 3">
    <name type="scientific">Melipona bicolor</name>
    <dbReference type="NCBI Taxonomy" id="60889"/>
    <lineage>
        <taxon>Eukaryota</taxon>
        <taxon>Metazoa</taxon>
        <taxon>Ecdysozoa</taxon>
        <taxon>Arthropoda</taxon>
        <taxon>Hexapoda</taxon>
        <taxon>Insecta</taxon>
        <taxon>Pterygota</taxon>
        <taxon>Neoptera</taxon>
        <taxon>Endopterygota</taxon>
        <taxon>Hymenoptera</taxon>
        <taxon>Apocrita</taxon>
        <taxon>Aculeata</taxon>
        <taxon>Apoidea</taxon>
        <taxon>Anthophila</taxon>
        <taxon>Apidae</taxon>
        <taxon>Melipona</taxon>
    </lineage>
</organism>
<evidence type="ECO:0000313" key="2">
    <source>
        <dbReference type="EMBL" id="KAK1128163.1"/>
    </source>
</evidence>
<evidence type="ECO:0000256" key="1">
    <source>
        <dbReference type="SAM" id="Phobius"/>
    </source>
</evidence>
<keyword evidence="3" id="KW-1185">Reference proteome</keyword>
<dbReference type="AlphaFoldDB" id="A0AA40FZF2"/>
<keyword evidence="1" id="KW-0812">Transmembrane</keyword>
<reference evidence="2" key="1">
    <citation type="submission" date="2021-10" db="EMBL/GenBank/DDBJ databases">
        <title>Melipona bicolor Genome sequencing and assembly.</title>
        <authorList>
            <person name="Araujo N.S."/>
            <person name="Arias M.C."/>
        </authorList>
    </citation>
    <scope>NUCLEOTIDE SEQUENCE</scope>
    <source>
        <strain evidence="2">USP_2M_L1-L4_2017</strain>
        <tissue evidence="2">Whole body</tissue>
    </source>
</reference>
<keyword evidence="1" id="KW-1133">Transmembrane helix</keyword>
<dbReference type="Proteomes" id="UP001177670">
    <property type="component" value="Unassembled WGS sequence"/>
</dbReference>
<dbReference type="EMBL" id="JAHYIQ010000011">
    <property type="protein sequence ID" value="KAK1128163.1"/>
    <property type="molecule type" value="Genomic_DNA"/>
</dbReference>
<proteinExistence type="predicted"/>
<name>A0AA40FZF2_9HYME</name>
<sequence>MLITGRVILAEERFVSGLIITFPFRLSGKLCFLRANVFIPIIIIIIIILGDTNVFRDTNDGQR</sequence>
<protein>
    <submittedName>
        <fullName evidence="2">Uncharacterized protein</fullName>
    </submittedName>
</protein>